<organism evidence="1 2">
    <name type="scientific">Pontibacter actiniarum</name>
    <dbReference type="NCBI Taxonomy" id="323450"/>
    <lineage>
        <taxon>Bacteria</taxon>
        <taxon>Pseudomonadati</taxon>
        <taxon>Bacteroidota</taxon>
        <taxon>Cytophagia</taxon>
        <taxon>Cytophagales</taxon>
        <taxon>Hymenobacteraceae</taxon>
        <taxon>Pontibacter</taxon>
    </lineage>
</organism>
<protein>
    <submittedName>
        <fullName evidence="1">Uncharacterized protein</fullName>
    </submittedName>
</protein>
<dbReference type="AlphaFoldDB" id="A0A1X9YSI6"/>
<dbReference type="KEGG" id="pact:CA264_10415"/>
<dbReference type="EMBL" id="CP021235">
    <property type="protein sequence ID" value="ARS35823.1"/>
    <property type="molecule type" value="Genomic_DNA"/>
</dbReference>
<dbReference type="RefSeq" id="WP_025606948.1">
    <property type="nucleotide sequence ID" value="NZ_CP021235.1"/>
</dbReference>
<dbReference type="OrthoDB" id="855070at2"/>
<dbReference type="STRING" id="709015.GCA_000472485_02101"/>
<evidence type="ECO:0000313" key="1">
    <source>
        <dbReference type="EMBL" id="ARS35823.1"/>
    </source>
</evidence>
<reference evidence="2" key="1">
    <citation type="submission" date="2017-05" db="EMBL/GenBank/DDBJ databases">
        <authorList>
            <person name="Ray J."/>
            <person name="Price M."/>
            <person name="Deutschbauer A."/>
        </authorList>
    </citation>
    <scope>NUCLEOTIDE SEQUENCE [LARGE SCALE GENOMIC DNA]</scope>
    <source>
        <strain evidence="2">DSM 19842</strain>
    </source>
</reference>
<accession>A0A1X9YSI6</accession>
<keyword evidence="2" id="KW-1185">Reference proteome</keyword>
<gene>
    <name evidence="1" type="ORF">CA264_10415</name>
</gene>
<proteinExistence type="predicted"/>
<dbReference type="Proteomes" id="UP000266292">
    <property type="component" value="Chromosome"/>
</dbReference>
<evidence type="ECO:0000313" key="2">
    <source>
        <dbReference type="Proteomes" id="UP000266292"/>
    </source>
</evidence>
<name>A0A1X9YSI6_9BACT</name>
<sequence>MEHILNNEVLYKSNSLEIKKTYNQEIDRYGLSSSGGKRLEAKYLHIFPYTPDNMAPAIKTDNEYVWINFDFQEKPMLDKDSWIWKCCVPTCSACNCLDDGSILDCTICEAGSIFNNLNFRTTSQTLDITTYEYDTRDNTYRVTLTKIDSISDLIFDYKWEAAEVEQQLRWTIDSYEQLKGNHKYNLNVCVFEYLEGNVAVQLTPFNILIELTDTSILMDVTKNKIVLGFDEFPYKK</sequence>